<protein>
    <submittedName>
        <fullName evidence="2">Uncharacterized protein</fullName>
    </submittedName>
</protein>
<keyword evidence="1" id="KW-0812">Transmembrane</keyword>
<proteinExistence type="predicted"/>
<evidence type="ECO:0000313" key="2">
    <source>
        <dbReference type="EMBL" id="QJA49112.1"/>
    </source>
</evidence>
<name>A0A6H1ZNR4_9ZZZZ</name>
<keyword evidence="1" id="KW-1133">Transmembrane helix</keyword>
<evidence type="ECO:0000256" key="1">
    <source>
        <dbReference type="SAM" id="Phobius"/>
    </source>
</evidence>
<sequence>MGVFIPVALLVAAYIGTACAVIAAVTAMTMVLIIAAVIAVASTAAATYFYIQGDIKNSMLFSGIALAAGIGGIYVTYLSESATASALMAEATADFIIEAQAAETTFLMKLCTYAQTVYAGWTAFAEAIQLKLLFQIHQIAYVVSDDYREMMTRVFTQISKVSESMGFGSLGLALLFQNVRSVVLDVSTSMGTSYDIAEIKWLSTYNEILKDISKRAAIYTKSPNALLWEIALTTEKPGYDAKGATVRSMLQGIESALTLIKTTVEGAEKIRKDLTKLVADLPAVIRDQFMPEIRKLNTYVDDFIKLNYDPTMKAAELAFDKVGNDLKKNRDDVSKISGRLKRPGRYIQEIDTLPPNEKIEDETALSTIVERGMIRDVMDLENSLKEKAPEIYKEEG</sequence>
<feature type="transmembrane region" description="Helical" evidence="1">
    <location>
        <begin position="30"/>
        <end position="51"/>
    </location>
</feature>
<dbReference type="EMBL" id="MT144739">
    <property type="protein sequence ID" value="QJH98536.1"/>
    <property type="molecule type" value="Genomic_DNA"/>
</dbReference>
<evidence type="ECO:0000313" key="3">
    <source>
        <dbReference type="EMBL" id="QJH98536.1"/>
    </source>
</evidence>
<feature type="transmembrane region" description="Helical" evidence="1">
    <location>
        <begin position="58"/>
        <end position="77"/>
    </location>
</feature>
<dbReference type="AlphaFoldDB" id="A0A6H1ZNR4"/>
<organism evidence="2">
    <name type="scientific">viral metagenome</name>
    <dbReference type="NCBI Taxonomy" id="1070528"/>
    <lineage>
        <taxon>unclassified sequences</taxon>
        <taxon>metagenomes</taxon>
        <taxon>organismal metagenomes</taxon>
    </lineage>
</organism>
<keyword evidence="1" id="KW-0472">Membrane</keyword>
<gene>
    <name evidence="2" type="ORF">TM448A01231_0012</name>
    <name evidence="3" type="ORF">TM448B01337_0012</name>
</gene>
<accession>A0A6H1ZNR4</accession>
<dbReference type="EMBL" id="MT144118">
    <property type="protein sequence ID" value="QJA49112.1"/>
    <property type="molecule type" value="Genomic_DNA"/>
</dbReference>
<reference evidence="2" key="1">
    <citation type="submission" date="2020-03" db="EMBL/GenBank/DDBJ databases">
        <title>The deep terrestrial virosphere.</title>
        <authorList>
            <person name="Holmfeldt K."/>
            <person name="Nilsson E."/>
            <person name="Simone D."/>
            <person name="Lopez-Fernandez M."/>
            <person name="Wu X."/>
            <person name="de Brujin I."/>
            <person name="Lundin D."/>
            <person name="Andersson A."/>
            <person name="Bertilsson S."/>
            <person name="Dopson M."/>
        </authorList>
    </citation>
    <scope>NUCLEOTIDE SEQUENCE</scope>
    <source>
        <strain evidence="2">TM448A01231</strain>
        <strain evidence="3">TM448B01337</strain>
    </source>
</reference>